<accession>A0A2G3A0R8</accession>
<evidence type="ECO:0000256" key="2">
    <source>
        <dbReference type="ARBA" id="ARBA00009664"/>
    </source>
</evidence>
<protein>
    <recommendedName>
        <fullName evidence="3">Uncharacterized protein ycf23</fullName>
    </recommendedName>
</protein>
<reference evidence="5 6" key="2">
    <citation type="journal article" date="2017" name="Genome Biol.">
        <title>New reference genome sequences of hot pepper reveal the massive evolution of plant disease-resistance genes by retroduplication.</title>
        <authorList>
            <person name="Kim S."/>
            <person name="Park J."/>
            <person name="Yeom S.I."/>
            <person name="Kim Y.M."/>
            <person name="Seo E."/>
            <person name="Kim K.T."/>
            <person name="Kim M.S."/>
            <person name="Lee J.M."/>
            <person name="Cheong K."/>
            <person name="Shin H.S."/>
            <person name="Kim S.B."/>
            <person name="Han K."/>
            <person name="Lee J."/>
            <person name="Park M."/>
            <person name="Lee H.A."/>
            <person name="Lee H.Y."/>
            <person name="Lee Y."/>
            <person name="Oh S."/>
            <person name="Lee J.H."/>
            <person name="Choi E."/>
            <person name="Choi E."/>
            <person name="Lee S.E."/>
            <person name="Jeon J."/>
            <person name="Kim H."/>
            <person name="Choi G."/>
            <person name="Song H."/>
            <person name="Lee J."/>
            <person name="Lee S.C."/>
            <person name="Kwon J.K."/>
            <person name="Lee H.Y."/>
            <person name="Koo N."/>
            <person name="Hong Y."/>
            <person name="Kim R.W."/>
            <person name="Kang W.H."/>
            <person name="Huh J.H."/>
            <person name="Kang B.C."/>
            <person name="Yang T.J."/>
            <person name="Lee Y.H."/>
            <person name="Bennetzen J.L."/>
            <person name="Choi D."/>
        </authorList>
    </citation>
    <scope>NUCLEOTIDE SEQUENCE [LARGE SCALE GENOMIC DNA]</scope>
    <source>
        <strain evidence="6">cv. CM334</strain>
    </source>
</reference>
<evidence type="ECO:0000256" key="3">
    <source>
        <dbReference type="ARBA" id="ARBA00021523"/>
    </source>
</evidence>
<name>A0A2G3A0R8_CAPAN</name>
<keyword evidence="6" id="KW-1185">Reference proteome</keyword>
<evidence type="ECO:0000256" key="1">
    <source>
        <dbReference type="ARBA" id="ARBA00004474"/>
    </source>
</evidence>
<proteinExistence type="inferred from homology"/>
<dbReference type="PANTHER" id="PTHR36895">
    <property type="match status" value="1"/>
</dbReference>
<comment type="similarity">
    <text evidence="2">Belongs to the ycf23 family.</text>
</comment>
<reference evidence="5 6" key="1">
    <citation type="journal article" date="2014" name="Nat. Genet.">
        <title>Genome sequence of the hot pepper provides insights into the evolution of pungency in Capsicum species.</title>
        <authorList>
            <person name="Kim S."/>
            <person name="Park M."/>
            <person name="Yeom S.I."/>
            <person name="Kim Y.M."/>
            <person name="Lee J.M."/>
            <person name="Lee H.A."/>
            <person name="Seo E."/>
            <person name="Choi J."/>
            <person name="Cheong K."/>
            <person name="Kim K.T."/>
            <person name="Jung K."/>
            <person name="Lee G.W."/>
            <person name="Oh S.K."/>
            <person name="Bae C."/>
            <person name="Kim S.B."/>
            <person name="Lee H.Y."/>
            <person name="Kim S.Y."/>
            <person name="Kim M.S."/>
            <person name="Kang B.C."/>
            <person name="Jo Y.D."/>
            <person name="Yang H.B."/>
            <person name="Jeong H.J."/>
            <person name="Kang W.H."/>
            <person name="Kwon J.K."/>
            <person name="Shin C."/>
            <person name="Lim J.Y."/>
            <person name="Park J.H."/>
            <person name="Huh J.H."/>
            <person name="Kim J.S."/>
            <person name="Kim B.D."/>
            <person name="Cohen O."/>
            <person name="Paran I."/>
            <person name="Suh M.C."/>
            <person name="Lee S.B."/>
            <person name="Kim Y.K."/>
            <person name="Shin Y."/>
            <person name="Noh S.J."/>
            <person name="Park J."/>
            <person name="Seo Y.S."/>
            <person name="Kwon S.Y."/>
            <person name="Kim H.A."/>
            <person name="Park J.M."/>
            <person name="Kim H.J."/>
            <person name="Choi S.B."/>
            <person name="Bosland P.W."/>
            <person name="Reeves G."/>
            <person name="Jo S.H."/>
            <person name="Lee B.W."/>
            <person name="Cho H.T."/>
            <person name="Choi H.S."/>
            <person name="Lee M.S."/>
            <person name="Yu Y."/>
            <person name="Do Choi Y."/>
            <person name="Park B.S."/>
            <person name="van Deynze A."/>
            <person name="Ashrafi H."/>
            <person name="Hill T."/>
            <person name="Kim W.T."/>
            <person name="Pai H.S."/>
            <person name="Ahn H.K."/>
            <person name="Yeam I."/>
            <person name="Giovannoni J.J."/>
            <person name="Rose J.K."/>
            <person name="Sorensen I."/>
            <person name="Lee S.J."/>
            <person name="Kim R.W."/>
            <person name="Choi I.Y."/>
            <person name="Choi B.S."/>
            <person name="Lim J.S."/>
            <person name="Lee Y.H."/>
            <person name="Choi D."/>
        </authorList>
    </citation>
    <scope>NUCLEOTIDE SEQUENCE [LARGE SCALE GENOMIC DNA]</scope>
    <source>
        <strain evidence="6">cv. CM334</strain>
    </source>
</reference>
<dbReference type="STRING" id="4072.A0A2G3A0R8"/>
<dbReference type="EMBL" id="AYRZ02000003">
    <property type="protein sequence ID" value="PHT87791.1"/>
    <property type="molecule type" value="Genomic_DNA"/>
</dbReference>
<evidence type="ECO:0000256" key="4">
    <source>
        <dbReference type="ARBA" id="ARBA00022640"/>
    </source>
</evidence>
<sequence>MKAISSTVIVNIYQIKSSFICLQVCVSSVDPTLFPAVVETGALMILNLMRETKRLLPSVILSVTVPHTLSLPDQDKLAEQLKLEGVDIIQTEEGKCSTPSKAGVLRLIEKNGANKFDDCVMNGAKKLVIERVRDIRVQKGVVLDSPPTNDDDEDIDS</sequence>
<evidence type="ECO:0000313" key="5">
    <source>
        <dbReference type="EMBL" id="PHT87791.1"/>
    </source>
</evidence>
<dbReference type="GO" id="GO:0009536">
    <property type="term" value="C:plastid"/>
    <property type="evidence" value="ECO:0007669"/>
    <property type="project" value="UniProtKB-SubCell"/>
</dbReference>
<comment type="subcellular location">
    <subcellularLocation>
        <location evidence="1">Plastid</location>
    </subcellularLocation>
</comment>
<dbReference type="Pfam" id="PF04481">
    <property type="entry name" value="DUF561"/>
    <property type="match status" value="1"/>
</dbReference>
<keyword evidence="4" id="KW-0934">Plastid</keyword>
<comment type="caution">
    <text evidence="5">The sequence shown here is derived from an EMBL/GenBank/DDBJ whole genome shotgun (WGS) entry which is preliminary data.</text>
</comment>
<dbReference type="Gramene" id="PHT87791">
    <property type="protein sequence ID" value="PHT87791"/>
    <property type="gene ID" value="T459_09897"/>
</dbReference>
<dbReference type="PANTHER" id="PTHR36895:SF1">
    <property type="entry name" value="YCF23 PROTEIN"/>
    <property type="match status" value="1"/>
</dbReference>
<gene>
    <name evidence="5" type="ORF">T459_09897</name>
</gene>
<dbReference type="Proteomes" id="UP000222542">
    <property type="component" value="Unassembled WGS sequence"/>
</dbReference>
<organism evidence="5 6">
    <name type="scientific">Capsicum annuum</name>
    <name type="common">Capsicum pepper</name>
    <dbReference type="NCBI Taxonomy" id="4072"/>
    <lineage>
        <taxon>Eukaryota</taxon>
        <taxon>Viridiplantae</taxon>
        <taxon>Streptophyta</taxon>
        <taxon>Embryophyta</taxon>
        <taxon>Tracheophyta</taxon>
        <taxon>Spermatophyta</taxon>
        <taxon>Magnoliopsida</taxon>
        <taxon>eudicotyledons</taxon>
        <taxon>Gunneridae</taxon>
        <taxon>Pentapetalae</taxon>
        <taxon>asterids</taxon>
        <taxon>lamiids</taxon>
        <taxon>Solanales</taxon>
        <taxon>Solanaceae</taxon>
        <taxon>Solanoideae</taxon>
        <taxon>Capsiceae</taxon>
        <taxon>Capsicum</taxon>
    </lineage>
</organism>
<dbReference type="AlphaFoldDB" id="A0A2G3A0R8"/>
<evidence type="ECO:0000313" key="6">
    <source>
        <dbReference type="Proteomes" id="UP000222542"/>
    </source>
</evidence>
<dbReference type="InterPro" id="IPR007570">
    <property type="entry name" value="Uncharacterised_Ycf23"/>
</dbReference>